<dbReference type="GeneID" id="102807818"/>
<evidence type="ECO:0000256" key="2">
    <source>
        <dbReference type="ARBA" id="ARBA00022692"/>
    </source>
</evidence>
<organism evidence="6 7">
    <name type="scientific">Saccoglossus kowalevskii</name>
    <name type="common">Acorn worm</name>
    <dbReference type="NCBI Taxonomy" id="10224"/>
    <lineage>
        <taxon>Eukaryota</taxon>
        <taxon>Metazoa</taxon>
        <taxon>Hemichordata</taxon>
        <taxon>Enteropneusta</taxon>
        <taxon>Harrimaniidae</taxon>
        <taxon>Saccoglossus</taxon>
    </lineage>
</organism>
<dbReference type="Proteomes" id="UP000694865">
    <property type="component" value="Unplaced"/>
</dbReference>
<gene>
    <name evidence="7" type="primary">LOC102807818</name>
</gene>
<sequence length="133" mass="14878">LKCCGGADGFIDWNNNIYFNCSENNPSRERCGVPYSCCRPVDDGSLIINTQCGYDTTDKSSAEVSDRIYTVGCISQLVKFVNSNLYLIGGVSLGIAVLQILGIFLARILHTQIDEQKTRFENSKQQNQYMSRF</sequence>
<dbReference type="InterPro" id="IPR018499">
    <property type="entry name" value="Tetraspanin/Peripherin"/>
</dbReference>
<evidence type="ECO:0000256" key="3">
    <source>
        <dbReference type="ARBA" id="ARBA00022989"/>
    </source>
</evidence>
<name>A0ABM0LYQ7_SACKO</name>
<evidence type="ECO:0000313" key="7">
    <source>
        <dbReference type="RefSeq" id="XP_006812898.1"/>
    </source>
</evidence>
<evidence type="ECO:0000256" key="5">
    <source>
        <dbReference type="SAM" id="Phobius"/>
    </source>
</evidence>
<dbReference type="RefSeq" id="XP_006812898.1">
    <property type="nucleotide sequence ID" value="XM_006812835.1"/>
</dbReference>
<keyword evidence="4 5" id="KW-0472">Membrane</keyword>
<keyword evidence="2 5" id="KW-0812">Transmembrane</keyword>
<evidence type="ECO:0000256" key="4">
    <source>
        <dbReference type="ARBA" id="ARBA00023136"/>
    </source>
</evidence>
<reference evidence="7" key="1">
    <citation type="submission" date="2025-08" db="UniProtKB">
        <authorList>
            <consortium name="RefSeq"/>
        </authorList>
    </citation>
    <scope>IDENTIFICATION</scope>
    <source>
        <tissue evidence="7">Testes</tissue>
    </source>
</reference>
<feature type="non-terminal residue" evidence="7">
    <location>
        <position position="1"/>
    </location>
</feature>
<protein>
    <submittedName>
        <fullName evidence="7">Tetraspanin-33-like</fullName>
    </submittedName>
</protein>
<accession>A0ABM0LYQ7</accession>
<keyword evidence="6" id="KW-1185">Reference proteome</keyword>
<comment type="subcellular location">
    <subcellularLocation>
        <location evidence="1">Membrane</location>
        <topology evidence="1">Multi-pass membrane protein</topology>
    </subcellularLocation>
</comment>
<proteinExistence type="predicted"/>
<dbReference type="Pfam" id="PF00335">
    <property type="entry name" value="Tetraspanin"/>
    <property type="match status" value="1"/>
</dbReference>
<evidence type="ECO:0000313" key="6">
    <source>
        <dbReference type="Proteomes" id="UP000694865"/>
    </source>
</evidence>
<feature type="transmembrane region" description="Helical" evidence="5">
    <location>
        <begin position="85"/>
        <end position="109"/>
    </location>
</feature>
<evidence type="ECO:0000256" key="1">
    <source>
        <dbReference type="ARBA" id="ARBA00004141"/>
    </source>
</evidence>
<keyword evidence="3 5" id="KW-1133">Transmembrane helix</keyword>